<dbReference type="AlphaFoldDB" id="A0A843UJE6"/>
<dbReference type="Proteomes" id="UP000652761">
    <property type="component" value="Unassembled WGS sequence"/>
</dbReference>
<comment type="caution">
    <text evidence="1">The sequence shown here is derived from an EMBL/GenBank/DDBJ whole genome shotgun (WGS) entry which is preliminary data.</text>
</comment>
<gene>
    <name evidence="1" type="ORF">Taro_014689</name>
</gene>
<accession>A0A843UJE6</accession>
<organism evidence="1 2">
    <name type="scientific">Colocasia esculenta</name>
    <name type="common">Wild taro</name>
    <name type="synonym">Arum esculentum</name>
    <dbReference type="NCBI Taxonomy" id="4460"/>
    <lineage>
        <taxon>Eukaryota</taxon>
        <taxon>Viridiplantae</taxon>
        <taxon>Streptophyta</taxon>
        <taxon>Embryophyta</taxon>
        <taxon>Tracheophyta</taxon>
        <taxon>Spermatophyta</taxon>
        <taxon>Magnoliopsida</taxon>
        <taxon>Liliopsida</taxon>
        <taxon>Araceae</taxon>
        <taxon>Aroideae</taxon>
        <taxon>Colocasieae</taxon>
        <taxon>Colocasia</taxon>
    </lineage>
</organism>
<reference evidence="1" key="1">
    <citation type="submission" date="2017-07" db="EMBL/GenBank/DDBJ databases">
        <title>Taro Niue Genome Assembly and Annotation.</title>
        <authorList>
            <person name="Atibalentja N."/>
            <person name="Keating K."/>
            <person name="Fields C.J."/>
        </authorList>
    </citation>
    <scope>NUCLEOTIDE SEQUENCE</scope>
    <source>
        <strain evidence="1">Niue_2</strain>
        <tissue evidence="1">Leaf</tissue>
    </source>
</reference>
<evidence type="ECO:0000313" key="2">
    <source>
        <dbReference type="Proteomes" id="UP000652761"/>
    </source>
</evidence>
<sequence>MLGDFVLARLKVHDGAGRDTLGYLAPECGTGGKASMDFGVLVAPEIACGKTPIDTVAAGPEEEEEAIVLVAWVWQLYGQASAAGRGRRE</sequence>
<protein>
    <submittedName>
        <fullName evidence="1">Uncharacterized protein</fullName>
    </submittedName>
</protein>
<evidence type="ECO:0000313" key="1">
    <source>
        <dbReference type="EMBL" id="MQL82206.1"/>
    </source>
</evidence>
<proteinExistence type="predicted"/>
<name>A0A843UJE6_COLES</name>
<dbReference type="EMBL" id="NMUH01000616">
    <property type="protein sequence ID" value="MQL82206.1"/>
    <property type="molecule type" value="Genomic_DNA"/>
</dbReference>
<keyword evidence="2" id="KW-1185">Reference proteome</keyword>